<dbReference type="RefSeq" id="YP_009036903.1">
    <property type="nucleotide sequence ID" value="NC_024215.1"/>
</dbReference>
<dbReference type="Proteomes" id="UP000019791">
    <property type="component" value="Segment"/>
</dbReference>
<proteinExistence type="predicted"/>
<organism evidence="1 2">
    <name type="scientific">Lactococcus phage P078</name>
    <dbReference type="NCBI Taxonomy" id="1476886"/>
    <lineage>
        <taxon>Viruses</taxon>
        <taxon>Duplodnaviria</taxon>
        <taxon>Heunggongvirae</taxon>
        <taxon>Uroviricota</taxon>
        <taxon>Caudoviricetes</taxon>
        <taxon>Nevevirus</taxon>
        <taxon>Nevevirus P078</taxon>
    </lineage>
</organism>
<name>X4Y7P5_9CAUD</name>
<gene>
    <name evidence="1" type="ORF">P078_0078</name>
</gene>
<evidence type="ECO:0000313" key="1">
    <source>
        <dbReference type="EMBL" id="AHV83041.1"/>
    </source>
</evidence>
<dbReference type="OrthoDB" id="20345at10239"/>
<accession>X4Y7P5</accession>
<evidence type="ECO:0000313" key="2">
    <source>
        <dbReference type="Proteomes" id="UP000019791"/>
    </source>
</evidence>
<dbReference type="EMBL" id="KJ489010">
    <property type="protein sequence ID" value="AHV83041.1"/>
    <property type="molecule type" value="Genomic_DNA"/>
</dbReference>
<reference evidence="1 2" key="1">
    <citation type="submission" date="2014-02" db="EMBL/GenBank/DDBJ databases">
        <title>Complete genome sequences of four novel Lactococcus lactis phages distantly related to the rare 1706 phage species.</title>
        <authorList>
            <person name="Kot W."/>
            <person name="Neve H."/>
            <person name="Vogensen F.K."/>
            <person name="Heller K.J."/>
            <person name="Hansen L.H."/>
        </authorList>
    </citation>
    <scope>NUCLEOTIDE SEQUENCE [LARGE SCALE GENOMIC DNA]</scope>
</reference>
<sequence length="76" mass="8896">MLSTSDNPYNPWTQFDSWYNWDQMMGYNLSGYLARFTNNLSGMSEEDEALLNQEAKLRIVEENIYGNIIIVPQPEK</sequence>
<dbReference type="KEGG" id="vg:19527446"/>
<dbReference type="GeneID" id="19527446"/>
<protein>
    <submittedName>
        <fullName evidence="1">Uncharacterized protein</fullName>
    </submittedName>
</protein>
<keyword evidence="2" id="KW-1185">Reference proteome</keyword>